<evidence type="ECO:0000256" key="4">
    <source>
        <dbReference type="ARBA" id="ARBA00023033"/>
    </source>
</evidence>
<feature type="binding site" evidence="6">
    <location>
        <position position="94"/>
    </location>
    <ligand>
        <name>FMN</name>
        <dbReference type="ChEBI" id="CHEBI:58210"/>
    </ligand>
</feature>
<organism evidence="8 9">
    <name type="scientific">Brevibacillus panacihumi W25</name>
    <dbReference type="NCBI Taxonomy" id="1408254"/>
    <lineage>
        <taxon>Bacteria</taxon>
        <taxon>Bacillati</taxon>
        <taxon>Bacillota</taxon>
        <taxon>Bacilli</taxon>
        <taxon>Bacillales</taxon>
        <taxon>Paenibacillaceae</taxon>
        <taxon>Brevibacillus</taxon>
    </lineage>
</organism>
<dbReference type="OrthoDB" id="3265338at2"/>
<name>V6M4Z9_9BACL</name>
<comment type="similarity">
    <text evidence="5">Belongs to the NtaA/SnaA/DszA monooxygenase family.</text>
</comment>
<feature type="binding site" evidence="6">
    <location>
        <position position="57"/>
    </location>
    <ligand>
        <name>FMN</name>
        <dbReference type="ChEBI" id="CHEBI:58210"/>
    </ligand>
</feature>
<feature type="domain" description="Luciferase-like" evidence="7">
    <location>
        <begin position="20"/>
        <end position="378"/>
    </location>
</feature>
<dbReference type="AlphaFoldDB" id="V6M4Z9"/>
<proteinExistence type="inferred from homology"/>
<keyword evidence="1 6" id="KW-0285">Flavoprotein</keyword>
<dbReference type="Gene3D" id="3.20.20.30">
    <property type="entry name" value="Luciferase-like domain"/>
    <property type="match status" value="1"/>
</dbReference>
<dbReference type="InterPro" id="IPR036661">
    <property type="entry name" value="Luciferase-like_sf"/>
</dbReference>
<dbReference type="RefSeq" id="WP_023558392.1">
    <property type="nucleotide sequence ID" value="NZ_KI629785.1"/>
</dbReference>
<protein>
    <submittedName>
        <fullName evidence="8">Monooxygenase</fullName>
    </submittedName>
</protein>
<evidence type="ECO:0000256" key="2">
    <source>
        <dbReference type="ARBA" id="ARBA00022643"/>
    </source>
</evidence>
<dbReference type="NCBIfam" id="TIGR03860">
    <property type="entry name" value="FMN_nitrolo"/>
    <property type="match status" value="1"/>
</dbReference>
<keyword evidence="3" id="KW-0560">Oxidoreductase</keyword>
<dbReference type="HOGENOM" id="CLU_022256_1_2_9"/>
<dbReference type="PANTHER" id="PTHR30011:SF16">
    <property type="entry name" value="C2H2 FINGER DOMAIN TRANSCRIPTION FACTOR (EUROFUNG)-RELATED"/>
    <property type="match status" value="1"/>
</dbReference>
<dbReference type="PATRIC" id="fig|1408254.3.peg.4513"/>
<dbReference type="Proteomes" id="UP000017973">
    <property type="component" value="Unassembled WGS sequence"/>
</dbReference>
<evidence type="ECO:0000256" key="3">
    <source>
        <dbReference type="ARBA" id="ARBA00023002"/>
    </source>
</evidence>
<keyword evidence="9" id="KW-1185">Reference proteome</keyword>
<dbReference type="EMBL" id="AYJU01000017">
    <property type="protein sequence ID" value="EST53634.1"/>
    <property type="molecule type" value="Genomic_DNA"/>
</dbReference>
<dbReference type="SUPFAM" id="SSF51679">
    <property type="entry name" value="Bacterial luciferase-like"/>
    <property type="match status" value="1"/>
</dbReference>
<evidence type="ECO:0000259" key="7">
    <source>
        <dbReference type="Pfam" id="PF00296"/>
    </source>
</evidence>
<dbReference type="GO" id="GO:0016705">
    <property type="term" value="F:oxidoreductase activity, acting on paired donors, with incorporation or reduction of molecular oxygen"/>
    <property type="evidence" value="ECO:0007669"/>
    <property type="project" value="InterPro"/>
</dbReference>
<feature type="binding site" evidence="6">
    <location>
        <position position="218"/>
    </location>
    <ligand>
        <name>FMN</name>
        <dbReference type="ChEBI" id="CHEBI:58210"/>
    </ligand>
</feature>
<evidence type="ECO:0000256" key="1">
    <source>
        <dbReference type="ARBA" id="ARBA00022630"/>
    </source>
</evidence>
<evidence type="ECO:0000313" key="8">
    <source>
        <dbReference type="EMBL" id="EST53634.1"/>
    </source>
</evidence>
<accession>V6M4Z9</accession>
<feature type="binding site" evidence="6">
    <location>
        <position position="148"/>
    </location>
    <ligand>
        <name>FMN</name>
        <dbReference type="ChEBI" id="CHEBI:58210"/>
    </ligand>
</feature>
<comment type="caution">
    <text evidence="8">The sequence shown here is derived from an EMBL/GenBank/DDBJ whole genome shotgun (WGS) entry which is preliminary data.</text>
</comment>
<keyword evidence="4 8" id="KW-0503">Monooxygenase</keyword>
<dbReference type="STRING" id="1408254.T458_22980"/>
<dbReference type="InterPro" id="IPR016215">
    <property type="entry name" value="NTA_MOA"/>
</dbReference>
<evidence type="ECO:0000256" key="5">
    <source>
        <dbReference type="ARBA" id="ARBA00033748"/>
    </source>
</evidence>
<feature type="binding site" evidence="6">
    <location>
        <position position="144"/>
    </location>
    <ligand>
        <name>FMN</name>
        <dbReference type="ChEBI" id="CHEBI:58210"/>
    </ligand>
</feature>
<evidence type="ECO:0000313" key="9">
    <source>
        <dbReference type="Proteomes" id="UP000017973"/>
    </source>
</evidence>
<dbReference type="PIRSF" id="PIRSF000337">
    <property type="entry name" value="NTA_MOA"/>
    <property type="match status" value="1"/>
</dbReference>
<dbReference type="eggNOG" id="COG2141">
    <property type="taxonomic scope" value="Bacteria"/>
</dbReference>
<reference evidence="8 9" key="1">
    <citation type="journal article" date="2014" name="Genome Announc.">
        <title>Draft Genome Sequence of Brevibacillus panacihumi Strain W25, a Halotolerant Hydrocarbon-Degrading Bacterium.</title>
        <authorList>
            <person name="Wang X."/>
            <person name="Jin D."/>
            <person name="Zhou L."/>
            <person name="Wu L."/>
            <person name="An W."/>
            <person name="Chen Y."/>
            <person name="Zhao L."/>
        </authorList>
    </citation>
    <scope>NUCLEOTIDE SEQUENCE [LARGE SCALE GENOMIC DNA]</scope>
    <source>
        <strain evidence="8 9">W25</strain>
    </source>
</reference>
<gene>
    <name evidence="8" type="ORF">T458_22980</name>
</gene>
<evidence type="ECO:0000256" key="6">
    <source>
        <dbReference type="PIRSR" id="PIRSR000337-1"/>
    </source>
</evidence>
<sequence length="442" mass="50320">MAKRQMSLGVFMMGSGHHIAAWRHPNTPQNGYENIDFYKELAKIAERGKLDMLFISDALSLTEKSHPSEMVRFEPLTLISALSAVTEKIGLVATVSTTYNEPFNVARKFASIDHVSKGRAGWNIVTSYYENDAYNFSKSSHPEHDERYAIAEEFVEVVKKLWNSWEDDALIRDKEAGVYFQKDKLHTANHIGKYFQVKGPLNASRPIQGHPVLIQAGSSPRGKRFAAKTAEVIFTAQQTLEEAQAFYRDIKETAKRLGRNPDHIKILPGVSPIVGRTEEEARAKYEELQNLIPEDIGLAFLSDYLGGLDLSHYDLDRELPDEIPATNGNQSRRQLIIDLARREKLTIRQLYKKVAGARGHRLIFGSPEQIADQLQEWFNQEAADGFNLLIPYYPTLFEEFIDQVIPVLQQRGLFRKEYEGNHLRDHLGLPRPEFVPQSLVSQ</sequence>
<dbReference type="Pfam" id="PF00296">
    <property type="entry name" value="Bac_luciferase"/>
    <property type="match status" value="1"/>
</dbReference>
<dbReference type="GO" id="GO:0004497">
    <property type="term" value="F:monooxygenase activity"/>
    <property type="evidence" value="ECO:0007669"/>
    <property type="project" value="UniProtKB-KW"/>
</dbReference>
<keyword evidence="2 6" id="KW-0288">FMN</keyword>
<dbReference type="CDD" id="cd01095">
    <property type="entry name" value="Nitrilotriacetate_monoxgenase"/>
    <property type="match status" value="1"/>
</dbReference>
<dbReference type="PANTHER" id="PTHR30011">
    <property type="entry name" value="ALKANESULFONATE MONOOXYGENASE-RELATED"/>
    <property type="match status" value="1"/>
</dbReference>
<dbReference type="InterPro" id="IPR051260">
    <property type="entry name" value="Diverse_substr_monoxygenases"/>
</dbReference>
<feature type="binding site" evidence="6">
    <location>
        <position position="219"/>
    </location>
    <ligand>
        <name>FMN</name>
        <dbReference type="ChEBI" id="CHEBI:58210"/>
    </ligand>
</feature>
<dbReference type="InterPro" id="IPR011251">
    <property type="entry name" value="Luciferase-like_dom"/>
</dbReference>